<evidence type="ECO:0000259" key="4">
    <source>
        <dbReference type="PROSITE" id="PS50102"/>
    </source>
</evidence>
<comment type="caution">
    <text evidence="5">The sequence shown here is derived from an EMBL/GenBank/DDBJ whole genome shotgun (WGS) entry which is preliminary data.</text>
</comment>
<dbReference type="VEuPathDB" id="FungiDB:SMAC_01387"/>
<dbReference type="EMBL" id="NMPR01000302">
    <property type="protein sequence ID" value="KAA8623890.1"/>
    <property type="molecule type" value="Genomic_DNA"/>
</dbReference>
<keyword evidence="1 2" id="KW-0694">RNA-binding</keyword>
<evidence type="ECO:0000256" key="1">
    <source>
        <dbReference type="ARBA" id="ARBA00022884"/>
    </source>
</evidence>
<evidence type="ECO:0000313" key="5">
    <source>
        <dbReference type="EMBL" id="KAA8623890.1"/>
    </source>
</evidence>
<accession>A0A8S8ZBA8</accession>
<feature type="region of interest" description="Disordered" evidence="3">
    <location>
        <begin position="98"/>
        <end position="157"/>
    </location>
</feature>
<dbReference type="Proteomes" id="UP000433876">
    <property type="component" value="Unassembled WGS sequence"/>
</dbReference>
<evidence type="ECO:0000256" key="3">
    <source>
        <dbReference type="SAM" id="MobiDB-lite"/>
    </source>
</evidence>
<dbReference type="AlphaFoldDB" id="A0A8S8ZBA8"/>
<reference evidence="5 6" key="1">
    <citation type="submission" date="2017-07" db="EMBL/GenBank/DDBJ databases">
        <title>Genome sequence of the Sordaria macrospora wild type strain R19027.</title>
        <authorList>
            <person name="Nowrousian M."/>
            <person name="Teichert I."/>
            <person name="Kueck U."/>
        </authorList>
    </citation>
    <scope>NUCLEOTIDE SEQUENCE [LARGE SCALE GENOMIC DNA]</scope>
    <source>
        <strain evidence="5 6">R19027</strain>
        <tissue evidence="5">Mycelium</tissue>
    </source>
</reference>
<feature type="compositionally biased region" description="Basic and acidic residues" evidence="3">
    <location>
        <begin position="266"/>
        <end position="300"/>
    </location>
</feature>
<dbReference type="InterPro" id="IPR000504">
    <property type="entry name" value="RRM_dom"/>
</dbReference>
<gene>
    <name evidence="5" type="ORF">SMACR_01387</name>
</gene>
<dbReference type="CDD" id="cd00590">
    <property type="entry name" value="RRM_SF"/>
    <property type="match status" value="2"/>
</dbReference>
<name>A0A8S8ZBA8_SORMA</name>
<proteinExistence type="predicted"/>
<organism evidence="5 6">
    <name type="scientific">Sordaria macrospora</name>
    <dbReference type="NCBI Taxonomy" id="5147"/>
    <lineage>
        <taxon>Eukaryota</taxon>
        <taxon>Fungi</taxon>
        <taxon>Dikarya</taxon>
        <taxon>Ascomycota</taxon>
        <taxon>Pezizomycotina</taxon>
        <taxon>Sordariomycetes</taxon>
        <taxon>Sordariomycetidae</taxon>
        <taxon>Sordariales</taxon>
        <taxon>Sordariaceae</taxon>
        <taxon>Sordaria</taxon>
    </lineage>
</organism>
<dbReference type="PANTHER" id="PTHR21245">
    <property type="entry name" value="HETEROGENEOUS NUCLEAR RIBONUCLEOPROTEIN"/>
    <property type="match status" value="1"/>
</dbReference>
<dbReference type="Pfam" id="PF00076">
    <property type="entry name" value="RRM_1"/>
    <property type="match status" value="2"/>
</dbReference>
<dbReference type="PROSITE" id="PS50102">
    <property type="entry name" value="RRM"/>
    <property type="match status" value="2"/>
</dbReference>
<sequence length="315" mass="35176">MDRLAQNDTTMQNSDALTEGRRIYMGNLLYSVKPADVEAFLQDAGFTQYEKIHISVDPLSGRNPGYCFIEFTTREEAERALDSLTGVDLCGRSVKLGPCHPKTSSQRREGASASPAPRSTFDRWGDWRSGSKPAATEEREQRSYGTQRRTGSDAKEGVVQNNKRLYVGGLGEMIDQEQNDAEIREIFLGFEIVTIGKRIAPNPLSRPQNGSGSHHYCFVDFASEEEAERAMTATNGRPILGGTLRVYPAKSKAPVRESEEGSSYRPRGERTERTERGERTERAERPARTDRNPERQREILGARSWRTGPSAVAAE</sequence>
<feature type="domain" description="RRM" evidence="4">
    <location>
        <begin position="21"/>
        <end position="101"/>
    </location>
</feature>
<feature type="region of interest" description="Disordered" evidence="3">
    <location>
        <begin position="249"/>
        <end position="315"/>
    </location>
</feature>
<evidence type="ECO:0000256" key="2">
    <source>
        <dbReference type="PROSITE-ProRule" id="PRU00176"/>
    </source>
</evidence>
<dbReference type="Gene3D" id="3.30.70.330">
    <property type="match status" value="2"/>
</dbReference>
<dbReference type="InterPro" id="IPR035979">
    <property type="entry name" value="RBD_domain_sf"/>
</dbReference>
<dbReference type="InterPro" id="IPR012677">
    <property type="entry name" value="Nucleotide-bd_a/b_plait_sf"/>
</dbReference>
<feature type="domain" description="RRM" evidence="4">
    <location>
        <begin position="163"/>
        <end position="251"/>
    </location>
</feature>
<dbReference type="SMART" id="SM00360">
    <property type="entry name" value="RRM"/>
    <property type="match status" value="2"/>
</dbReference>
<dbReference type="GO" id="GO:0003723">
    <property type="term" value="F:RNA binding"/>
    <property type="evidence" value="ECO:0007669"/>
    <property type="project" value="UniProtKB-UniRule"/>
</dbReference>
<dbReference type="OMA" id="HYYLFVE"/>
<dbReference type="SUPFAM" id="SSF54928">
    <property type="entry name" value="RNA-binding domain, RBD"/>
    <property type="match status" value="1"/>
</dbReference>
<evidence type="ECO:0000313" key="6">
    <source>
        <dbReference type="Proteomes" id="UP000433876"/>
    </source>
</evidence>
<protein>
    <recommendedName>
        <fullName evidence="4">RRM domain-containing protein</fullName>
    </recommendedName>
</protein>